<protein>
    <submittedName>
        <fullName evidence="1">Uncharacterized protein</fullName>
    </submittedName>
</protein>
<organism evidence="1 2">
    <name type="scientific">Brevibacterium aurantiacum</name>
    <dbReference type="NCBI Taxonomy" id="273384"/>
    <lineage>
        <taxon>Bacteria</taxon>
        <taxon>Bacillati</taxon>
        <taxon>Actinomycetota</taxon>
        <taxon>Actinomycetes</taxon>
        <taxon>Micrococcales</taxon>
        <taxon>Brevibacteriaceae</taxon>
        <taxon>Brevibacterium</taxon>
    </lineage>
</organism>
<gene>
    <name evidence="1" type="ORF">BAURA86_01402</name>
</gene>
<evidence type="ECO:0000313" key="2">
    <source>
        <dbReference type="Proteomes" id="UP000234300"/>
    </source>
</evidence>
<evidence type="ECO:0000313" key="1">
    <source>
        <dbReference type="EMBL" id="SMX83668.1"/>
    </source>
</evidence>
<proteinExistence type="predicted"/>
<reference evidence="1 2" key="1">
    <citation type="submission" date="2017-03" db="EMBL/GenBank/DDBJ databases">
        <authorList>
            <person name="Afonso C.L."/>
            <person name="Miller P.J."/>
            <person name="Scott M.A."/>
            <person name="Spackman E."/>
            <person name="Goraichik I."/>
            <person name="Dimitrov K.M."/>
            <person name="Suarez D.L."/>
            <person name="Swayne D.E."/>
        </authorList>
    </citation>
    <scope>NUCLEOTIDE SEQUENCE [LARGE SCALE GENOMIC DNA]</scope>
    <source>
        <strain evidence="2">8(6)</strain>
    </source>
</reference>
<dbReference type="EMBL" id="FXZI01000004">
    <property type="protein sequence ID" value="SMX83668.1"/>
    <property type="molecule type" value="Genomic_DNA"/>
</dbReference>
<dbReference type="Proteomes" id="UP000234300">
    <property type="component" value="Unassembled WGS sequence"/>
</dbReference>
<dbReference type="AlphaFoldDB" id="A0A2H1J8L7"/>
<name>A0A2H1J8L7_BREAU</name>
<accession>A0A2H1J8L7</accession>
<sequence length="83" mass="9068">MRQYLSRVPLYVENTKFERGIGVNAGIGNAPTVAGEFITAALIRFATAFTCNVGISRLLRVRAMILQTALTDMVPTIIVFHIG</sequence>